<reference evidence="11" key="1">
    <citation type="submission" date="2013-03" db="EMBL/GenBank/DDBJ databases">
        <title>The Genome Sequence of Anopheles dirus WRAIR2.</title>
        <authorList>
            <consortium name="The Broad Institute Genomics Platform"/>
            <person name="Neafsey D.E."/>
            <person name="Walton C."/>
            <person name="Walker B."/>
            <person name="Young S.K."/>
            <person name="Zeng Q."/>
            <person name="Gargeya S."/>
            <person name="Fitzgerald M."/>
            <person name="Haas B."/>
            <person name="Abouelleil A."/>
            <person name="Allen A.W."/>
            <person name="Alvarado L."/>
            <person name="Arachchi H.M."/>
            <person name="Berlin A.M."/>
            <person name="Chapman S.B."/>
            <person name="Gainer-Dewar J."/>
            <person name="Goldberg J."/>
            <person name="Griggs A."/>
            <person name="Gujja S."/>
            <person name="Hansen M."/>
            <person name="Howarth C."/>
            <person name="Imamovic A."/>
            <person name="Ireland A."/>
            <person name="Larimer J."/>
            <person name="McCowan C."/>
            <person name="Murphy C."/>
            <person name="Pearson M."/>
            <person name="Poon T.W."/>
            <person name="Priest M."/>
            <person name="Roberts A."/>
            <person name="Saif S."/>
            <person name="Shea T."/>
            <person name="Sisk P."/>
            <person name="Sykes S."/>
            <person name="Wortman J."/>
            <person name="Nusbaum C."/>
            <person name="Birren B."/>
        </authorList>
    </citation>
    <scope>NUCLEOTIDE SEQUENCE [LARGE SCALE GENOMIC DNA]</scope>
    <source>
        <strain evidence="11">WRAIR2</strain>
    </source>
</reference>
<keyword evidence="6 9" id="KW-0732">Signal</keyword>
<evidence type="ECO:0000256" key="3">
    <source>
        <dbReference type="ARBA" id="ARBA00009127"/>
    </source>
</evidence>
<evidence type="ECO:0000256" key="6">
    <source>
        <dbReference type="ARBA" id="ARBA00022729"/>
    </source>
</evidence>
<evidence type="ECO:0000313" key="10">
    <source>
        <dbReference type="EnsemblMetazoa" id="ADIR000930-PA"/>
    </source>
</evidence>
<comment type="similarity">
    <text evidence="3">Belongs to the major royal jelly protein family.</text>
</comment>
<dbReference type="EnsemblMetazoa" id="ADIR000930-RA">
    <property type="protein sequence ID" value="ADIR000930-PA"/>
    <property type="gene ID" value="ADIR000930"/>
</dbReference>
<dbReference type="STRING" id="7168.A0A182MZX5"/>
<dbReference type="Pfam" id="PF03022">
    <property type="entry name" value="MRJP"/>
    <property type="match status" value="1"/>
</dbReference>
<accession>A0A182MZX5</accession>
<evidence type="ECO:0000256" key="4">
    <source>
        <dbReference type="ARBA" id="ARBA00014360"/>
    </source>
</evidence>
<dbReference type="Gene3D" id="2.120.10.30">
    <property type="entry name" value="TolB, C-terminal domain"/>
    <property type="match status" value="1"/>
</dbReference>
<evidence type="ECO:0000313" key="11">
    <source>
        <dbReference type="Proteomes" id="UP000075884"/>
    </source>
</evidence>
<evidence type="ECO:0000256" key="2">
    <source>
        <dbReference type="ARBA" id="ARBA00004613"/>
    </source>
</evidence>
<feature type="signal peptide" evidence="9">
    <location>
        <begin position="1"/>
        <end position="21"/>
    </location>
</feature>
<dbReference type="PANTHER" id="PTHR10009">
    <property type="entry name" value="PROTEIN YELLOW-RELATED"/>
    <property type="match status" value="1"/>
</dbReference>
<evidence type="ECO:0000256" key="5">
    <source>
        <dbReference type="ARBA" id="ARBA00022525"/>
    </source>
</evidence>
<protein>
    <recommendedName>
        <fullName evidence="4">Protein yellow</fullName>
    </recommendedName>
</protein>
<reference evidence="10" key="2">
    <citation type="submission" date="2020-05" db="UniProtKB">
        <authorList>
            <consortium name="EnsemblMetazoa"/>
        </authorList>
    </citation>
    <scope>IDENTIFICATION</scope>
    <source>
        <strain evidence="10">WRAIR2</strain>
    </source>
</reference>
<feature type="chain" id="PRO_5008129100" description="Protein yellow" evidence="9">
    <location>
        <begin position="22"/>
        <end position="554"/>
    </location>
</feature>
<keyword evidence="5" id="KW-0964">Secreted</keyword>
<comment type="function">
    <text evidence="1">Controls the pigmentation pattern of the adult cuticle and larval mouth parts.</text>
</comment>
<feature type="region of interest" description="Disordered" evidence="8">
    <location>
        <begin position="504"/>
        <end position="542"/>
    </location>
</feature>
<dbReference type="PANTHER" id="PTHR10009:SF14">
    <property type="entry name" value="PROTEIN YELLOW"/>
    <property type="match status" value="1"/>
</dbReference>
<proteinExistence type="inferred from homology"/>
<dbReference type="InterPro" id="IPR011042">
    <property type="entry name" value="6-blade_b-propeller_TolB-like"/>
</dbReference>
<dbReference type="Proteomes" id="UP000075884">
    <property type="component" value="Unassembled WGS sequence"/>
</dbReference>
<comment type="subcellular location">
    <subcellularLocation>
        <location evidence="2">Secreted</location>
    </subcellularLocation>
</comment>
<keyword evidence="7" id="KW-0325">Glycoprotein</keyword>
<dbReference type="AlphaFoldDB" id="A0A182MZX5"/>
<dbReference type="FunFam" id="2.120.10.30:FF:000046">
    <property type="entry name" value="Blast:Protein yellow"/>
    <property type="match status" value="1"/>
</dbReference>
<organism evidence="10 11">
    <name type="scientific">Anopheles dirus</name>
    <dbReference type="NCBI Taxonomy" id="7168"/>
    <lineage>
        <taxon>Eukaryota</taxon>
        <taxon>Metazoa</taxon>
        <taxon>Ecdysozoa</taxon>
        <taxon>Arthropoda</taxon>
        <taxon>Hexapoda</taxon>
        <taxon>Insecta</taxon>
        <taxon>Pterygota</taxon>
        <taxon>Neoptera</taxon>
        <taxon>Endopterygota</taxon>
        <taxon>Diptera</taxon>
        <taxon>Nematocera</taxon>
        <taxon>Culicoidea</taxon>
        <taxon>Culicidae</taxon>
        <taxon>Anophelinae</taxon>
        <taxon>Anopheles</taxon>
    </lineage>
</organism>
<name>A0A182MZX5_9DIPT</name>
<dbReference type="InterPro" id="IPR017996">
    <property type="entry name" value="MRJP/yellow-related"/>
</dbReference>
<sequence>MQPRTCLLVVAACLAAGAVSATQKLQERYSWQQLDFVFPNQRLKQQALARGDYVPTNGLPVGIERWENKLFVSVPRWKDGIPSTLNYIDMNQTPSGSPALIPYPDWSSNVAGDCANGLSTVYRIKADKCGRLWALDTGTVGIGNTTQQLCPYALNVWDLKTNRRLRRYELRADDTNPNTFIANIAIDMGRSCDDTYAYMSDELGYGLIVYSYEQNRSWRFAHSFFFPDPLRGDFNVAGLNFQWGEEGIFGMSLTPLQADGYRTVYFSPLASHREFTVSTRILRDESKVEESFHDFQYLKERGPNSHTTSRVMSETGLQLFNLIDQNAVGCWHSSLPYAPEYHGVVDRDDVELVFPADVKIDDEEQVWVISDRMPVFLIADLDYSDVNFRIFSAPLATLVAGTVCDVQQPPFGAIQPKFGGVEAAPGADLTATYNTDTTLLPTTYSTGSFTPTLSYAPTVAPQAPKFTQSYDTPTSHMFSTQSYPTTAKAYGGYGKYHDYHGGAPQHHAGGYHHGPHGHDGSEQDGGYSGHHRGSGGYWHGAPHKKQDSWKQYFY</sequence>
<dbReference type="PRINTS" id="PR01366">
    <property type="entry name" value="ROYALJELLY"/>
</dbReference>
<keyword evidence="11" id="KW-1185">Reference proteome</keyword>
<dbReference type="VEuPathDB" id="VectorBase:ADIR000930"/>
<evidence type="ECO:0000256" key="8">
    <source>
        <dbReference type="SAM" id="MobiDB-lite"/>
    </source>
</evidence>
<evidence type="ECO:0000256" key="7">
    <source>
        <dbReference type="ARBA" id="ARBA00023180"/>
    </source>
</evidence>
<dbReference type="GO" id="GO:0005576">
    <property type="term" value="C:extracellular region"/>
    <property type="evidence" value="ECO:0007669"/>
    <property type="project" value="UniProtKB-SubCell"/>
</dbReference>
<evidence type="ECO:0000256" key="9">
    <source>
        <dbReference type="SAM" id="SignalP"/>
    </source>
</evidence>
<evidence type="ECO:0000256" key="1">
    <source>
        <dbReference type="ARBA" id="ARBA00002855"/>
    </source>
</evidence>